<evidence type="ECO:0000313" key="9">
    <source>
        <dbReference type="EMBL" id="MFC3265800.1"/>
    </source>
</evidence>
<evidence type="ECO:0000256" key="8">
    <source>
        <dbReference type="SAM" id="Phobius"/>
    </source>
</evidence>
<feature type="transmembrane region" description="Helical" evidence="8">
    <location>
        <begin position="389"/>
        <end position="411"/>
    </location>
</feature>
<feature type="transmembrane region" description="Helical" evidence="8">
    <location>
        <begin position="417"/>
        <end position="437"/>
    </location>
</feature>
<evidence type="ECO:0000313" key="10">
    <source>
        <dbReference type="Proteomes" id="UP001595536"/>
    </source>
</evidence>
<dbReference type="InterPro" id="IPR050297">
    <property type="entry name" value="LipidA_mod_glycosyltrf_83"/>
</dbReference>
<feature type="transmembrane region" description="Helical" evidence="8">
    <location>
        <begin position="303"/>
        <end position="323"/>
    </location>
</feature>
<gene>
    <name evidence="9" type="ORF">ACFOEX_05425</name>
</gene>
<dbReference type="GO" id="GO:0016757">
    <property type="term" value="F:glycosyltransferase activity"/>
    <property type="evidence" value="ECO:0007669"/>
    <property type="project" value="UniProtKB-KW"/>
</dbReference>
<feature type="transmembrane region" description="Helical" evidence="8">
    <location>
        <begin position="150"/>
        <end position="169"/>
    </location>
</feature>
<keyword evidence="4 9" id="KW-0808">Transferase</keyword>
<feature type="transmembrane region" description="Helical" evidence="8">
    <location>
        <begin position="176"/>
        <end position="194"/>
    </location>
</feature>
<dbReference type="Proteomes" id="UP001595536">
    <property type="component" value="Unassembled WGS sequence"/>
</dbReference>
<feature type="transmembrane region" description="Helical" evidence="8">
    <location>
        <begin position="359"/>
        <end position="377"/>
    </location>
</feature>
<dbReference type="PANTHER" id="PTHR33908">
    <property type="entry name" value="MANNOSYLTRANSFERASE YKCB-RELATED"/>
    <property type="match status" value="1"/>
</dbReference>
<evidence type="ECO:0000256" key="4">
    <source>
        <dbReference type="ARBA" id="ARBA00022679"/>
    </source>
</evidence>
<dbReference type="PANTHER" id="PTHR33908:SF3">
    <property type="entry name" value="UNDECAPRENYL PHOSPHATE-ALPHA-4-AMINO-4-DEOXY-L-ARABINOSE ARABINOSYL TRANSFERASE"/>
    <property type="match status" value="1"/>
</dbReference>
<dbReference type="RefSeq" id="WP_376830494.1">
    <property type="nucleotide sequence ID" value="NZ_JBHLWR010000006.1"/>
</dbReference>
<feature type="transmembrane region" description="Helical" evidence="8">
    <location>
        <begin position="449"/>
        <end position="468"/>
    </location>
</feature>
<accession>A0ABV7LCY9</accession>
<keyword evidence="5 8" id="KW-0812">Transmembrane</keyword>
<feature type="transmembrane region" description="Helical" evidence="8">
    <location>
        <begin position="126"/>
        <end position="144"/>
    </location>
</feature>
<dbReference type="EC" id="2.4.-.-" evidence="9"/>
<proteinExistence type="predicted"/>
<evidence type="ECO:0000256" key="1">
    <source>
        <dbReference type="ARBA" id="ARBA00004651"/>
    </source>
</evidence>
<evidence type="ECO:0000256" key="2">
    <source>
        <dbReference type="ARBA" id="ARBA00022475"/>
    </source>
</evidence>
<comment type="caution">
    <text evidence="9">The sequence shown here is derived from an EMBL/GenBank/DDBJ whole genome shotgun (WGS) entry which is preliminary data.</text>
</comment>
<organism evidence="9 10">
    <name type="scientific">Camelimonas abortus</name>
    <dbReference type="NCBI Taxonomy" id="1017184"/>
    <lineage>
        <taxon>Bacteria</taxon>
        <taxon>Pseudomonadati</taxon>
        <taxon>Pseudomonadota</taxon>
        <taxon>Alphaproteobacteria</taxon>
        <taxon>Hyphomicrobiales</taxon>
        <taxon>Chelatococcaceae</taxon>
        <taxon>Camelimonas</taxon>
    </lineage>
</organism>
<evidence type="ECO:0000256" key="7">
    <source>
        <dbReference type="ARBA" id="ARBA00023136"/>
    </source>
</evidence>
<feature type="transmembrane region" description="Helical" evidence="8">
    <location>
        <begin position="206"/>
        <end position="232"/>
    </location>
</feature>
<feature type="transmembrane region" description="Helical" evidence="8">
    <location>
        <begin position="335"/>
        <end position="353"/>
    </location>
</feature>
<feature type="transmembrane region" description="Helical" evidence="8">
    <location>
        <begin position="253"/>
        <end position="272"/>
    </location>
</feature>
<dbReference type="EMBL" id="JBHRUV010000022">
    <property type="protein sequence ID" value="MFC3265800.1"/>
    <property type="molecule type" value="Genomic_DNA"/>
</dbReference>
<evidence type="ECO:0000256" key="6">
    <source>
        <dbReference type="ARBA" id="ARBA00022989"/>
    </source>
</evidence>
<keyword evidence="7 8" id="KW-0472">Membrane</keyword>
<keyword evidence="6 8" id="KW-1133">Transmembrane helix</keyword>
<name>A0ABV7LCY9_9HYPH</name>
<keyword evidence="3 9" id="KW-0328">Glycosyltransferase</keyword>
<sequence>MPHADRQTIAAPAADATLPEGDCGARAVFAWFAASHARALAGLVALALALFLPGFCSLQPMDRDEPRFAQATKQMLESGDYVAIRFQDEARNKKPVGVYWLQAGAVKLAEAAGVPDARAAIAVYRLPSLLGAVAAVLLAYWALLAMGGRLVAVAGAALFAATALLSVEARLAKTDAVLTACCVVMMGALARAWLARGRGPEAVGRGVWLAFWGALALSFLVKGPVGLMLVALPAAALSLRARSLRWLGALRPLPGLVLALIVVAPWFIAIAIETKGAFFVEAVGKDMLGKVSSGQEKHWGPPGAYFLAFFGTAWPLAPFAAIAAQTLWRERRDDVVAFVMAWVIPAWLVFEAVPTKLPHYVLPLYPAIALLAARALVRGELAPAARWGARPAMLLLPLIPVAGLALLPAAGHALDGATPWLAVAGLAVAAALSVLAWRAYAAGLAWRTALLALVTAVAFMASTLGAMLPQMQGLRISPRLAAAMHEAAERTGCRDMKALTAGYREPSLVFLTRTDLVMADGRAAADWIRQGDCRVAFLTAPEEKVFLDRLAQEGAARPQEIARVRGFNLNGGKRLDIGVWARGRGAAGAGG</sequence>
<protein>
    <submittedName>
        <fullName evidence="9">ArnT family glycosyltransferase</fullName>
        <ecNumber evidence="9">2.4.-.-</ecNumber>
    </submittedName>
</protein>
<keyword evidence="10" id="KW-1185">Reference proteome</keyword>
<reference evidence="10" key="1">
    <citation type="journal article" date="2019" name="Int. J. Syst. Evol. Microbiol.">
        <title>The Global Catalogue of Microorganisms (GCM) 10K type strain sequencing project: providing services to taxonomists for standard genome sequencing and annotation.</title>
        <authorList>
            <consortium name="The Broad Institute Genomics Platform"/>
            <consortium name="The Broad Institute Genome Sequencing Center for Infectious Disease"/>
            <person name="Wu L."/>
            <person name="Ma J."/>
        </authorList>
    </citation>
    <scope>NUCLEOTIDE SEQUENCE [LARGE SCALE GENOMIC DNA]</scope>
    <source>
        <strain evidence="10">CCM 7941</strain>
    </source>
</reference>
<keyword evidence="2" id="KW-1003">Cell membrane</keyword>
<evidence type="ECO:0000256" key="3">
    <source>
        <dbReference type="ARBA" id="ARBA00022676"/>
    </source>
</evidence>
<feature type="transmembrane region" description="Helical" evidence="8">
    <location>
        <begin position="39"/>
        <end position="58"/>
    </location>
</feature>
<evidence type="ECO:0000256" key="5">
    <source>
        <dbReference type="ARBA" id="ARBA00022692"/>
    </source>
</evidence>
<comment type="subcellular location">
    <subcellularLocation>
        <location evidence="1">Cell membrane</location>
        <topology evidence="1">Multi-pass membrane protein</topology>
    </subcellularLocation>
</comment>